<reference evidence="3 4" key="1">
    <citation type="submission" date="2021-01" db="EMBL/GenBank/DDBJ databases">
        <title>Actinoplanes sp. nov. LDG1-01 isolated from lichen.</title>
        <authorList>
            <person name="Saeng-In P."/>
            <person name="Phongsopitanun W."/>
            <person name="Kanchanasin P."/>
            <person name="Yuki M."/>
            <person name="Kudo T."/>
            <person name="Ohkuma M."/>
            <person name="Tanasupawat S."/>
        </authorList>
    </citation>
    <scope>NUCLEOTIDE SEQUENCE [LARGE SCALE GENOMIC DNA]</scope>
    <source>
        <strain evidence="3 4">LDG1-01</strain>
    </source>
</reference>
<feature type="transmembrane region" description="Helical" evidence="2">
    <location>
        <begin position="287"/>
        <end position="310"/>
    </location>
</feature>
<organism evidence="3 4">
    <name type="scientific">Paractinoplanes lichenicola</name>
    <dbReference type="NCBI Taxonomy" id="2802976"/>
    <lineage>
        <taxon>Bacteria</taxon>
        <taxon>Bacillati</taxon>
        <taxon>Actinomycetota</taxon>
        <taxon>Actinomycetes</taxon>
        <taxon>Micromonosporales</taxon>
        <taxon>Micromonosporaceae</taxon>
        <taxon>Paractinoplanes</taxon>
    </lineage>
</organism>
<evidence type="ECO:0000313" key="3">
    <source>
        <dbReference type="EMBL" id="MBL7259211.1"/>
    </source>
</evidence>
<feature type="region of interest" description="Disordered" evidence="1">
    <location>
        <begin position="1"/>
        <end position="39"/>
    </location>
</feature>
<proteinExistence type="predicted"/>
<feature type="transmembrane region" description="Helical" evidence="2">
    <location>
        <begin position="111"/>
        <end position="133"/>
    </location>
</feature>
<keyword evidence="2" id="KW-0472">Membrane</keyword>
<feature type="transmembrane region" description="Helical" evidence="2">
    <location>
        <begin position="369"/>
        <end position="390"/>
    </location>
</feature>
<keyword evidence="2" id="KW-0812">Transmembrane</keyword>
<gene>
    <name evidence="3" type="ORF">JKJ07_33345</name>
</gene>
<evidence type="ECO:0000313" key="4">
    <source>
        <dbReference type="Proteomes" id="UP000598996"/>
    </source>
</evidence>
<feature type="compositionally biased region" description="Gly residues" evidence="1">
    <location>
        <begin position="23"/>
        <end position="38"/>
    </location>
</feature>
<protein>
    <submittedName>
        <fullName evidence="3">Uncharacterized protein</fullName>
    </submittedName>
</protein>
<name>A0ABS1VXJ3_9ACTN</name>
<feature type="transmembrane region" description="Helical" evidence="2">
    <location>
        <begin position="322"/>
        <end position="349"/>
    </location>
</feature>
<dbReference type="Proteomes" id="UP000598996">
    <property type="component" value="Unassembled WGS sequence"/>
</dbReference>
<dbReference type="EMBL" id="JAENHO010000010">
    <property type="protein sequence ID" value="MBL7259211.1"/>
    <property type="molecule type" value="Genomic_DNA"/>
</dbReference>
<keyword evidence="2" id="KW-1133">Transmembrane helix</keyword>
<accession>A0ABS1VXJ3</accession>
<keyword evidence="4" id="KW-1185">Reference proteome</keyword>
<evidence type="ECO:0000256" key="1">
    <source>
        <dbReference type="SAM" id="MobiDB-lite"/>
    </source>
</evidence>
<evidence type="ECO:0000256" key="2">
    <source>
        <dbReference type="SAM" id="Phobius"/>
    </source>
</evidence>
<comment type="caution">
    <text evidence="3">The sequence shown here is derived from an EMBL/GenBank/DDBJ whole genome shotgun (WGS) entry which is preliminary data.</text>
</comment>
<sequence>MPNAGNPLTPDAGDGLMADAGDGLTGDSGNGLVPGAGNGRPVSPMIPGGAGGPMASGWLLVAYPKDYRRRHGEELLEPMLAEGRRPSVREIANLIVHGLRTRLGRPASRTVVGWAVLATVVAGVLGAAAGSWVGWWSAAPLPSAAETRALLADVAPESDVGPVEPALSSPFAFEGRELRWADADDLLLGRGGEYRPATAGGSGGLPGDADLDRLATHAGARLAAAGWAVRAPTRTEVDGCGAEVCYPWVSFRAARDGLALTLDLNPASFDQEPSVSVTVERTMPAGAWAGGAIGGLAAAVGAFLVFGWASRRTGRPDHPARLAVVLPFGVGVLLWLLPMPASISAVASSRDLWPSAAGPQLWEWIGQPAYLLLWLVGAGFVALSVLLAALPHSPELLRAAKASHAGRR</sequence>
<dbReference type="RefSeq" id="WP_202995881.1">
    <property type="nucleotide sequence ID" value="NZ_JAENHO010000010.1"/>
</dbReference>
<feature type="compositionally biased region" description="Low complexity" evidence="1">
    <location>
        <begin position="11"/>
        <end position="22"/>
    </location>
</feature>